<dbReference type="CDD" id="cd01189">
    <property type="entry name" value="INT_ICEBs1_C_like"/>
    <property type="match status" value="1"/>
</dbReference>
<sequence length="404" mass="46323">MAKRANGEGSIRKRKDGKWLVTFPTGLYKENGKREYLYFYFNSQAEAVEKMRQLQNEKAVGVCRSKAAIKTGDWIHTWIEKYKAPHLAPSTLTSYRNNFRVHIRPYVGEIALKDLTTYHIQKMLDNGNFRFSLFIKVRNVIHGALEQAVELGMIPKNPCKGVAYPKDDRKDVWALTKEEQQRLIAALDGEYYRTMLLTYLYTGMRAGEGIPLQWKDIDLNKRTIRVNKKAILHHDYATHSGKQEIQNFCKTESSKRTIVITAGLVAILAEHKEEMKKRAAALGLEWSEDSLVFWNTRNKIVQYGNLKESLNKIYRKAGIEDATMHTLRHTYATRCFEAGVDIKAISEQLGHANVKTTYNIYVHLLEDTKVKEIDKLSEIDKFIASEDTTESAVVIPFPESGKAV</sequence>
<dbReference type="SUPFAM" id="SSF56349">
    <property type="entry name" value="DNA breaking-rejoining enzymes"/>
    <property type="match status" value="1"/>
</dbReference>
<dbReference type="GO" id="GO:0006310">
    <property type="term" value="P:DNA recombination"/>
    <property type="evidence" value="ECO:0007669"/>
    <property type="project" value="UniProtKB-KW"/>
</dbReference>
<protein>
    <submittedName>
        <fullName evidence="7">Site-specific integrase</fullName>
    </submittedName>
</protein>
<organism evidence="7 8">
    <name type="scientific">Candidatus Flavonifractor intestinigallinarum</name>
    <dbReference type="NCBI Taxonomy" id="2838586"/>
    <lineage>
        <taxon>Bacteria</taxon>
        <taxon>Bacillati</taxon>
        <taxon>Bacillota</taxon>
        <taxon>Clostridia</taxon>
        <taxon>Eubacteriales</taxon>
        <taxon>Oscillospiraceae</taxon>
        <taxon>Flavonifractor</taxon>
    </lineage>
</organism>
<comment type="function">
    <text evidence="1">Site-specific tyrosine recombinase, which acts by catalyzing the cutting and rejoining of the recombining DNA molecules.</text>
</comment>
<evidence type="ECO:0000256" key="3">
    <source>
        <dbReference type="ARBA" id="ARBA00022908"/>
    </source>
</evidence>
<dbReference type="PANTHER" id="PTHR30349:SF64">
    <property type="entry name" value="PROPHAGE INTEGRASE INTD-RELATED"/>
    <property type="match status" value="1"/>
</dbReference>
<dbReference type="InterPro" id="IPR004107">
    <property type="entry name" value="Integrase_SAM-like_N"/>
</dbReference>
<evidence type="ECO:0000259" key="6">
    <source>
        <dbReference type="PROSITE" id="PS51898"/>
    </source>
</evidence>
<dbReference type="PANTHER" id="PTHR30349">
    <property type="entry name" value="PHAGE INTEGRASE-RELATED"/>
    <property type="match status" value="1"/>
</dbReference>
<proteinExistence type="inferred from homology"/>
<evidence type="ECO:0000313" key="8">
    <source>
        <dbReference type="Proteomes" id="UP000823921"/>
    </source>
</evidence>
<dbReference type="Gene3D" id="1.10.150.130">
    <property type="match status" value="1"/>
</dbReference>
<keyword evidence="4" id="KW-0238">DNA-binding</keyword>
<dbReference type="InterPro" id="IPR002104">
    <property type="entry name" value="Integrase_catalytic"/>
</dbReference>
<comment type="similarity">
    <text evidence="2">Belongs to the 'phage' integrase family.</text>
</comment>
<accession>A0A9D2MLI0</accession>
<reference evidence="7" key="1">
    <citation type="journal article" date="2021" name="PeerJ">
        <title>Extensive microbial diversity within the chicken gut microbiome revealed by metagenomics and culture.</title>
        <authorList>
            <person name="Gilroy R."/>
            <person name="Ravi A."/>
            <person name="Getino M."/>
            <person name="Pursley I."/>
            <person name="Horton D.L."/>
            <person name="Alikhan N.F."/>
            <person name="Baker D."/>
            <person name="Gharbi K."/>
            <person name="Hall N."/>
            <person name="Watson M."/>
            <person name="Adriaenssens E.M."/>
            <person name="Foster-Nyarko E."/>
            <person name="Jarju S."/>
            <person name="Secka A."/>
            <person name="Antonio M."/>
            <person name="Oren A."/>
            <person name="Chaudhuri R.R."/>
            <person name="La Ragione R."/>
            <person name="Hildebrand F."/>
            <person name="Pallen M.J."/>
        </authorList>
    </citation>
    <scope>NUCLEOTIDE SEQUENCE</scope>
    <source>
        <strain evidence="7">CHK192-8294</strain>
    </source>
</reference>
<keyword evidence="5" id="KW-0233">DNA recombination</keyword>
<name>A0A9D2MLI0_9FIRM</name>
<dbReference type="InterPro" id="IPR010998">
    <property type="entry name" value="Integrase_recombinase_N"/>
</dbReference>
<dbReference type="Proteomes" id="UP000823921">
    <property type="component" value="Unassembled WGS sequence"/>
</dbReference>
<feature type="domain" description="Tyr recombinase" evidence="6">
    <location>
        <begin position="170"/>
        <end position="374"/>
    </location>
</feature>
<evidence type="ECO:0000256" key="1">
    <source>
        <dbReference type="ARBA" id="ARBA00003283"/>
    </source>
</evidence>
<evidence type="ECO:0000256" key="2">
    <source>
        <dbReference type="ARBA" id="ARBA00008857"/>
    </source>
</evidence>
<dbReference type="InterPro" id="IPR013762">
    <property type="entry name" value="Integrase-like_cat_sf"/>
</dbReference>
<dbReference type="InterPro" id="IPR011010">
    <property type="entry name" value="DNA_brk_join_enz"/>
</dbReference>
<dbReference type="PROSITE" id="PS51898">
    <property type="entry name" value="TYR_RECOMBINASE"/>
    <property type="match status" value="1"/>
</dbReference>
<reference evidence="7" key="2">
    <citation type="submission" date="2021-04" db="EMBL/GenBank/DDBJ databases">
        <authorList>
            <person name="Gilroy R."/>
        </authorList>
    </citation>
    <scope>NUCLEOTIDE SEQUENCE</scope>
    <source>
        <strain evidence="7">CHK192-8294</strain>
    </source>
</reference>
<evidence type="ECO:0000256" key="5">
    <source>
        <dbReference type="ARBA" id="ARBA00023172"/>
    </source>
</evidence>
<gene>
    <name evidence="7" type="ORF">H9712_06625</name>
</gene>
<dbReference type="EMBL" id="DWXO01000066">
    <property type="protein sequence ID" value="HJB80640.1"/>
    <property type="molecule type" value="Genomic_DNA"/>
</dbReference>
<evidence type="ECO:0000256" key="4">
    <source>
        <dbReference type="ARBA" id="ARBA00023125"/>
    </source>
</evidence>
<dbReference type="Pfam" id="PF00589">
    <property type="entry name" value="Phage_integrase"/>
    <property type="match status" value="1"/>
</dbReference>
<evidence type="ECO:0000313" key="7">
    <source>
        <dbReference type="EMBL" id="HJB80640.1"/>
    </source>
</evidence>
<dbReference type="InterPro" id="IPR050090">
    <property type="entry name" value="Tyrosine_recombinase_XerCD"/>
</dbReference>
<dbReference type="Pfam" id="PF14659">
    <property type="entry name" value="Phage_int_SAM_3"/>
    <property type="match status" value="1"/>
</dbReference>
<dbReference type="GO" id="GO:0015074">
    <property type="term" value="P:DNA integration"/>
    <property type="evidence" value="ECO:0007669"/>
    <property type="project" value="UniProtKB-KW"/>
</dbReference>
<dbReference type="Gene3D" id="1.10.443.10">
    <property type="entry name" value="Intergrase catalytic core"/>
    <property type="match status" value="1"/>
</dbReference>
<dbReference type="GO" id="GO:0003677">
    <property type="term" value="F:DNA binding"/>
    <property type="evidence" value="ECO:0007669"/>
    <property type="project" value="UniProtKB-KW"/>
</dbReference>
<keyword evidence="3" id="KW-0229">DNA integration</keyword>
<dbReference type="AlphaFoldDB" id="A0A9D2MLI0"/>
<comment type="caution">
    <text evidence="7">The sequence shown here is derived from an EMBL/GenBank/DDBJ whole genome shotgun (WGS) entry which is preliminary data.</text>
</comment>